<dbReference type="RefSeq" id="WP_021867636.1">
    <property type="nucleotide sequence ID" value="NZ_CATZBL010000060.1"/>
</dbReference>
<dbReference type="PANTHER" id="PTHR39165">
    <property type="entry name" value="IG HYPOTHETICAL 17883"/>
    <property type="match status" value="1"/>
</dbReference>
<reference evidence="1 2" key="1">
    <citation type="journal article" date="2019" name="Nat. Med.">
        <title>A library of human gut bacterial isolates paired with longitudinal multiomics data enables mechanistic microbiome research.</title>
        <authorList>
            <person name="Poyet M."/>
            <person name="Groussin M."/>
            <person name="Gibbons S.M."/>
            <person name="Avila-Pacheco J."/>
            <person name="Jiang X."/>
            <person name="Kearney S.M."/>
            <person name="Perrotta A.R."/>
            <person name="Berdy B."/>
            <person name="Zhao S."/>
            <person name="Lieberman T.D."/>
            <person name="Swanson P.K."/>
            <person name="Smith M."/>
            <person name="Roesemann S."/>
            <person name="Alexander J.E."/>
            <person name="Rich S.A."/>
            <person name="Livny J."/>
            <person name="Vlamakis H."/>
            <person name="Clish C."/>
            <person name="Bullock K."/>
            <person name="Deik A."/>
            <person name="Scott J."/>
            <person name="Pierce K.A."/>
            <person name="Xavier R.J."/>
            <person name="Alm E.J."/>
        </authorList>
    </citation>
    <scope>NUCLEOTIDE SEQUENCE [LARGE SCALE GENOMIC DNA]</scope>
    <source>
        <strain evidence="1 2">BIOML-A2</strain>
    </source>
</reference>
<evidence type="ECO:0000313" key="2">
    <source>
        <dbReference type="Proteomes" id="UP000462362"/>
    </source>
</evidence>
<proteinExistence type="predicted"/>
<dbReference type="InterPro" id="IPR007403">
    <property type="entry name" value="DUF456"/>
</dbReference>
<dbReference type="EMBL" id="WNCL01000026">
    <property type="protein sequence ID" value="MTU43687.1"/>
    <property type="molecule type" value="Genomic_DNA"/>
</dbReference>
<dbReference type="Proteomes" id="UP000462362">
    <property type="component" value="Unassembled WGS sequence"/>
</dbReference>
<accession>A0A6I3SBK0</accession>
<organism evidence="1 2">
    <name type="scientific">Parasutterella excrementihominis</name>
    <dbReference type="NCBI Taxonomy" id="487175"/>
    <lineage>
        <taxon>Bacteria</taxon>
        <taxon>Pseudomonadati</taxon>
        <taxon>Pseudomonadota</taxon>
        <taxon>Betaproteobacteria</taxon>
        <taxon>Burkholderiales</taxon>
        <taxon>Sutterellaceae</taxon>
        <taxon>Parasutterella</taxon>
    </lineage>
</organism>
<comment type="caution">
    <text evidence="1">The sequence shown here is derived from an EMBL/GenBank/DDBJ whole genome shotgun (WGS) entry which is preliminary data.</text>
</comment>
<dbReference type="AlphaFoldDB" id="A0A6I3SBK0"/>
<name>A0A6I3SBK0_9BURK</name>
<protein>
    <submittedName>
        <fullName evidence="1">DUF456 family protein</fullName>
    </submittedName>
</protein>
<dbReference type="Pfam" id="PF04306">
    <property type="entry name" value="DUF456"/>
    <property type="match status" value="1"/>
</dbReference>
<dbReference type="PANTHER" id="PTHR39165:SF1">
    <property type="entry name" value="DUF456 DOMAIN-CONTAINING PROTEIN"/>
    <property type="match status" value="1"/>
</dbReference>
<evidence type="ECO:0000313" key="1">
    <source>
        <dbReference type="EMBL" id="MTU43687.1"/>
    </source>
</evidence>
<sequence>MLDIILWVIAAALMVIGFAGTIVPMIPGLPLIFAGAWLAAFIDHYNEISVMTLVILVVLTVIGLIVDWIAQTLGAQKAGATKLGILGSFIGTIIGIFTGLWGLIFMPLLGAAIGEFIDHRDLLKSGKVGFATWLGMMIGIVIKLGLAFTMIGIVIAALVI</sequence>
<gene>
    <name evidence="1" type="ORF">GMD42_08640</name>
</gene>